<dbReference type="GeneID" id="111307076"/>
<feature type="domain" description="F-box" evidence="2">
    <location>
        <begin position="6"/>
        <end position="53"/>
    </location>
</feature>
<protein>
    <submittedName>
        <fullName evidence="4">F-box only protein 10</fullName>
    </submittedName>
</protein>
<evidence type="ECO:0000313" key="3">
    <source>
        <dbReference type="Proteomes" id="UP000515121"/>
    </source>
</evidence>
<evidence type="ECO:0000259" key="2">
    <source>
        <dbReference type="PROSITE" id="PS50181"/>
    </source>
</evidence>
<dbReference type="RefSeq" id="XP_022760863.1">
    <property type="nucleotide sequence ID" value="XM_022905128.1"/>
</dbReference>
<dbReference type="Proteomes" id="UP000515121">
    <property type="component" value="Unplaced"/>
</dbReference>
<dbReference type="PANTHER" id="PTHR31111:SF138">
    <property type="entry name" value="F-BOX ASSOCIATED DOMAIN-CONTAINING PROTEIN"/>
    <property type="match status" value="1"/>
</dbReference>
<dbReference type="CDD" id="cd22157">
    <property type="entry name" value="F-box_AtFBW1-like"/>
    <property type="match status" value="1"/>
</dbReference>
<dbReference type="OrthoDB" id="1924677at2759"/>
<dbReference type="KEGG" id="dzi:111307076"/>
<dbReference type="PANTHER" id="PTHR31111">
    <property type="entry name" value="BNAA05G37150D PROTEIN-RELATED"/>
    <property type="match status" value="1"/>
</dbReference>
<dbReference type="SUPFAM" id="SSF81383">
    <property type="entry name" value="F-box domain"/>
    <property type="match status" value="1"/>
</dbReference>
<dbReference type="Pfam" id="PF00646">
    <property type="entry name" value="F-box"/>
    <property type="match status" value="1"/>
</dbReference>
<name>A0A6P6A7G0_DURZI</name>
<organism evidence="3 4">
    <name type="scientific">Durio zibethinus</name>
    <name type="common">Durian</name>
    <dbReference type="NCBI Taxonomy" id="66656"/>
    <lineage>
        <taxon>Eukaryota</taxon>
        <taxon>Viridiplantae</taxon>
        <taxon>Streptophyta</taxon>
        <taxon>Embryophyta</taxon>
        <taxon>Tracheophyta</taxon>
        <taxon>Spermatophyta</taxon>
        <taxon>Magnoliopsida</taxon>
        <taxon>eudicotyledons</taxon>
        <taxon>Gunneridae</taxon>
        <taxon>Pentapetalae</taxon>
        <taxon>rosids</taxon>
        <taxon>malvids</taxon>
        <taxon>Malvales</taxon>
        <taxon>Malvaceae</taxon>
        <taxon>Helicteroideae</taxon>
        <taxon>Durio</taxon>
    </lineage>
</organism>
<reference evidence="4" key="1">
    <citation type="submission" date="2025-08" db="UniProtKB">
        <authorList>
            <consortium name="RefSeq"/>
        </authorList>
    </citation>
    <scope>IDENTIFICATION</scope>
    <source>
        <tissue evidence="4">Fruit stalk</tissue>
    </source>
</reference>
<dbReference type="AlphaFoldDB" id="A0A6P6A7G0"/>
<sequence>MTSQSTLQPLTLPHELVTDILLCLPANSLQRFKSVSKPWGSLISDPNFVISHLHEAKASQKKVNRFRVGQIITTSDRPCLSLCSMDSNGSNREVVTLDYNFHYVRCVRILVLEGMIISGLGYECSSRNYKVILVYNCFTPPSSPHNDDNYEVFPEEHENQANNEEFEEELEDKFSTMSSDCSNKEIGSFDGGRP</sequence>
<evidence type="ECO:0000313" key="4">
    <source>
        <dbReference type="RefSeq" id="XP_022760863.1"/>
    </source>
</evidence>
<proteinExistence type="predicted"/>
<dbReference type="Gene3D" id="1.20.1280.50">
    <property type="match status" value="1"/>
</dbReference>
<gene>
    <name evidence="4" type="primary">LOC111307076</name>
</gene>
<accession>A0A6P6A7G0</accession>
<dbReference type="PROSITE" id="PS50181">
    <property type="entry name" value="FBOX"/>
    <property type="match status" value="1"/>
</dbReference>
<feature type="region of interest" description="Disordered" evidence="1">
    <location>
        <begin position="146"/>
        <end position="194"/>
    </location>
</feature>
<dbReference type="InterPro" id="IPR036047">
    <property type="entry name" value="F-box-like_dom_sf"/>
</dbReference>
<dbReference type="InterPro" id="IPR001810">
    <property type="entry name" value="F-box_dom"/>
</dbReference>
<evidence type="ECO:0000256" key="1">
    <source>
        <dbReference type="SAM" id="MobiDB-lite"/>
    </source>
</evidence>
<keyword evidence="3" id="KW-1185">Reference proteome</keyword>
<dbReference type="SMART" id="SM00256">
    <property type="entry name" value="FBOX"/>
    <property type="match status" value="1"/>
</dbReference>